<keyword evidence="2 5" id="KW-0812">Transmembrane</keyword>
<feature type="transmembrane region" description="Helical" evidence="5">
    <location>
        <begin position="361"/>
        <end position="378"/>
    </location>
</feature>
<gene>
    <name evidence="8" type="ORF">H4281_02910</name>
</gene>
<protein>
    <submittedName>
        <fullName evidence="8">MFS transporter</fullName>
    </submittedName>
</protein>
<accession>A0A7W3VRW3</accession>
<dbReference type="Gene3D" id="1.20.1250.20">
    <property type="entry name" value="MFS general substrate transporter like domains"/>
    <property type="match status" value="1"/>
</dbReference>
<feature type="transmembrane region" description="Helical" evidence="5">
    <location>
        <begin position="240"/>
        <end position="258"/>
    </location>
</feature>
<evidence type="ECO:0000256" key="5">
    <source>
        <dbReference type="SAM" id="Phobius"/>
    </source>
</evidence>
<dbReference type="SUPFAM" id="SSF103473">
    <property type="entry name" value="MFS general substrate transporter"/>
    <property type="match status" value="1"/>
</dbReference>
<dbReference type="GO" id="GO:0005886">
    <property type="term" value="C:plasma membrane"/>
    <property type="evidence" value="ECO:0007669"/>
    <property type="project" value="UniProtKB-SubCell"/>
</dbReference>
<feature type="domain" description="Major facilitator superfamily (MFS) profile" evidence="7">
    <location>
        <begin position="1"/>
        <end position="386"/>
    </location>
</feature>
<feature type="transmembrane region" description="Helical" evidence="5">
    <location>
        <begin position="212"/>
        <end position="234"/>
    </location>
</feature>
<evidence type="ECO:0000259" key="7">
    <source>
        <dbReference type="PROSITE" id="PS50850"/>
    </source>
</evidence>
<comment type="caution">
    <text evidence="8">The sequence shown here is derived from an EMBL/GenBank/DDBJ whole genome shotgun (WGS) entry which is preliminary data.</text>
</comment>
<feature type="transmembrane region" description="Helical" evidence="5">
    <location>
        <begin position="97"/>
        <end position="119"/>
    </location>
</feature>
<evidence type="ECO:0000256" key="2">
    <source>
        <dbReference type="ARBA" id="ARBA00022692"/>
    </source>
</evidence>
<feature type="chain" id="PRO_5031204919" evidence="6">
    <location>
        <begin position="31"/>
        <end position="399"/>
    </location>
</feature>
<dbReference type="PANTHER" id="PTHR42910">
    <property type="entry name" value="TRANSPORTER SCO4007-RELATED"/>
    <property type="match status" value="1"/>
</dbReference>
<evidence type="ECO:0000256" key="3">
    <source>
        <dbReference type="ARBA" id="ARBA00022989"/>
    </source>
</evidence>
<dbReference type="Proteomes" id="UP000526734">
    <property type="component" value="Unassembled WGS sequence"/>
</dbReference>
<feature type="transmembrane region" description="Helical" evidence="5">
    <location>
        <begin position="294"/>
        <end position="313"/>
    </location>
</feature>
<evidence type="ECO:0000256" key="6">
    <source>
        <dbReference type="SAM" id="SignalP"/>
    </source>
</evidence>
<evidence type="ECO:0000256" key="4">
    <source>
        <dbReference type="ARBA" id="ARBA00023136"/>
    </source>
</evidence>
<feature type="transmembrane region" description="Helical" evidence="5">
    <location>
        <begin position="74"/>
        <end position="91"/>
    </location>
</feature>
<dbReference type="AlphaFoldDB" id="A0A7W3VRW3"/>
<dbReference type="EMBL" id="JACGZW010000001">
    <property type="protein sequence ID" value="MBB1152073.1"/>
    <property type="molecule type" value="Genomic_DNA"/>
</dbReference>
<dbReference type="GO" id="GO:0022857">
    <property type="term" value="F:transmembrane transporter activity"/>
    <property type="evidence" value="ECO:0007669"/>
    <property type="project" value="InterPro"/>
</dbReference>
<feature type="transmembrane region" description="Helical" evidence="5">
    <location>
        <begin position="334"/>
        <end position="355"/>
    </location>
</feature>
<feature type="transmembrane region" description="Helical" evidence="5">
    <location>
        <begin position="270"/>
        <end position="288"/>
    </location>
</feature>
<feature type="transmembrane region" description="Helical" evidence="5">
    <location>
        <begin position="43"/>
        <end position="62"/>
    </location>
</feature>
<feature type="transmembrane region" description="Helical" evidence="5">
    <location>
        <begin position="161"/>
        <end position="177"/>
    </location>
</feature>
<evidence type="ECO:0000256" key="1">
    <source>
        <dbReference type="ARBA" id="ARBA00004651"/>
    </source>
</evidence>
<dbReference type="PROSITE" id="PS50850">
    <property type="entry name" value="MFS"/>
    <property type="match status" value="1"/>
</dbReference>
<evidence type="ECO:0000313" key="9">
    <source>
        <dbReference type="Proteomes" id="UP000526734"/>
    </source>
</evidence>
<dbReference type="RefSeq" id="WP_182889287.1">
    <property type="nucleotide sequence ID" value="NZ_JACGZW010000001.1"/>
</dbReference>
<dbReference type="Pfam" id="PF07690">
    <property type="entry name" value="MFS_1"/>
    <property type="match status" value="1"/>
</dbReference>
<comment type="subcellular location">
    <subcellularLocation>
        <location evidence="1">Cell membrane</location>
        <topology evidence="1">Multi-pass membrane protein</topology>
    </subcellularLocation>
</comment>
<name>A0A7W3VRW3_9PSEU</name>
<organism evidence="8 9">
    <name type="scientific">Amycolatopsis dendrobii</name>
    <dbReference type="NCBI Taxonomy" id="2760662"/>
    <lineage>
        <taxon>Bacteria</taxon>
        <taxon>Bacillati</taxon>
        <taxon>Actinomycetota</taxon>
        <taxon>Actinomycetes</taxon>
        <taxon>Pseudonocardiales</taxon>
        <taxon>Pseudonocardiaceae</taxon>
        <taxon>Amycolatopsis</taxon>
    </lineage>
</organism>
<dbReference type="InterPro" id="IPR020846">
    <property type="entry name" value="MFS_dom"/>
</dbReference>
<feature type="signal peptide" evidence="6">
    <location>
        <begin position="1"/>
        <end position="30"/>
    </location>
</feature>
<feature type="transmembrane region" description="Helical" evidence="5">
    <location>
        <begin position="131"/>
        <end position="155"/>
    </location>
</feature>
<evidence type="ECO:0000313" key="8">
    <source>
        <dbReference type="EMBL" id="MBB1152073.1"/>
    </source>
</evidence>
<dbReference type="InterPro" id="IPR011701">
    <property type="entry name" value="MFS"/>
</dbReference>
<sequence>MGLATGRRTVFAAVCAVAVASIYAAQPVLAEIGADLGVPDASLGWIVAAGQLGYLAGLAALVPLGDLADRRKLIAAHLLLTAVGAGIAAAASQTWLLLTGLALAGLFAVVVQTTVAYAAALSTSEERGRTLGAVTSGVVIGILGARVAAGALAGLWGWRSVYVALAVLLAALAGLALKTMPPDPRRDGTTYRQVLSSLGGLFREPLFLSRGLIAFFLFASFGALWSGLSLPLAAAPWNLSTAQIGLFGLVGLAGALGAARAGRWADRGHAGLVTGGALVLLAVSWLAVGQPSLWLLGLGVLVLDFAVQAVHVSNQHLLTAVHPDRTSSVIGGYMIFYSLGSALGAAATTTAFAAAGWTGSSVLGAAFAGCAFAAWAAARRFTAEARPTPARASRIGCGK</sequence>
<keyword evidence="4 5" id="KW-0472">Membrane</keyword>
<dbReference type="InterPro" id="IPR036259">
    <property type="entry name" value="MFS_trans_sf"/>
</dbReference>
<keyword evidence="3 5" id="KW-1133">Transmembrane helix</keyword>
<keyword evidence="6" id="KW-0732">Signal</keyword>
<proteinExistence type="predicted"/>
<keyword evidence="9" id="KW-1185">Reference proteome</keyword>
<dbReference type="PANTHER" id="PTHR42910:SF1">
    <property type="entry name" value="MAJOR FACILITATOR SUPERFAMILY (MFS) PROFILE DOMAIN-CONTAINING PROTEIN"/>
    <property type="match status" value="1"/>
</dbReference>
<reference evidence="8 9" key="1">
    <citation type="submission" date="2020-08" db="EMBL/GenBank/DDBJ databases">
        <title>Amycolatopsis sp. nov. DR6-1 isolated from Dendrobium heterocarpum.</title>
        <authorList>
            <person name="Tedsree N."/>
            <person name="Kuncharoen N."/>
            <person name="Likhitwitayawuid K."/>
            <person name="Tanasupawat S."/>
        </authorList>
    </citation>
    <scope>NUCLEOTIDE SEQUENCE [LARGE SCALE GENOMIC DNA]</scope>
    <source>
        <strain evidence="8 9">DR6-1</strain>
    </source>
</reference>